<reference evidence="2 3" key="1">
    <citation type="journal article" date="2024" name="Int. J. Syst. Evol. Microbiol.">
        <title>Microbacterium memoriense sp. nov., a member of the Actinomycetota from marine beach sediment of the north coast of Portugal.</title>
        <authorList>
            <person name="Santos J.D.N.D."/>
            <person name="Klimek D."/>
            <person name="Calusinska M."/>
            <person name="Lobo-da-Cunha A."/>
            <person name="Catita J."/>
            <person name="Goncalves H."/>
            <person name="Gonzalez I."/>
            <person name="Lage O.M."/>
        </authorList>
    </citation>
    <scope>NUCLEOTIDE SEQUENCE [LARGE SCALE GENOMIC DNA]</scope>
    <source>
        <strain evidence="2 3">PMIC_1C1B</strain>
    </source>
</reference>
<comment type="caution">
    <text evidence="2">The sequence shown here is derived from an EMBL/GenBank/DDBJ whole genome shotgun (WGS) entry which is preliminary data.</text>
</comment>
<name>A0ABT2PB04_9MICO</name>
<feature type="signal peptide" evidence="1">
    <location>
        <begin position="1"/>
        <end position="26"/>
    </location>
</feature>
<protein>
    <recommendedName>
        <fullName evidence="4">GerMN domain-containing protein</fullName>
    </recommendedName>
</protein>
<dbReference type="EMBL" id="JAODOR010000002">
    <property type="protein sequence ID" value="MCT9000959.1"/>
    <property type="molecule type" value="Genomic_DNA"/>
</dbReference>
<organism evidence="2 3">
    <name type="scientific">Microbacterium memoriense</name>
    <dbReference type="NCBI Taxonomy" id="2978350"/>
    <lineage>
        <taxon>Bacteria</taxon>
        <taxon>Bacillati</taxon>
        <taxon>Actinomycetota</taxon>
        <taxon>Actinomycetes</taxon>
        <taxon>Micrococcales</taxon>
        <taxon>Microbacteriaceae</taxon>
        <taxon>Microbacterium</taxon>
    </lineage>
</organism>
<keyword evidence="3" id="KW-1185">Reference proteome</keyword>
<keyword evidence="1" id="KW-0732">Signal</keyword>
<accession>A0ABT2PB04</accession>
<gene>
    <name evidence="2" type="ORF">N4R40_01080</name>
</gene>
<dbReference type="RefSeq" id="WP_261605519.1">
    <property type="nucleotide sequence ID" value="NZ_JAODOR010000002.1"/>
</dbReference>
<dbReference type="Proteomes" id="UP001300496">
    <property type="component" value="Unassembled WGS sequence"/>
</dbReference>
<sequence>MAHLPSPSRLIAVAVGAALALSAVTACNPAASPAPVTTSTESESELLYPEIHAAVLAAEPRVVDTGILESQSGASTVLSVAVFVSGAEPLSTESLTAMLVAVRDTMPDGADQLDFIARDDTEASRRLDIGPAIDGLPAELTPLWDGTLTLMRGDLDKL</sequence>
<feature type="chain" id="PRO_5047451025" description="GerMN domain-containing protein" evidence="1">
    <location>
        <begin position="27"/>
        <end position="158"/>
    </location>
</feature>
<evidence type="ECO:0000313" key="2">
    <source>
        <dbReference type="EMBL" id="MCT9000959.1"/>
    </source>
</evidence>
<evidence type="ECO:0000313" key="3">
    <source>
        <dbReference type="Proteomes" id="UP001300496"/>
    </source>
</evidence>
<evidence type="ECO:0008006" key="4">
    <source>
        <dbReference type="Google" id="ProtNLM"/>
    </source>
</evidence>
<evidence type="ECO:0000256" key="1">
    <source>
        <dbReference type="SAM" id="SignalP"/>
    </source>
</evidence>
<proteinExistence type="predicted"/>